<reference evidence="19" key="1">
    <citation type="journal article" date="2014" name="Front. Microbiol.">
        <title>High frequency of phylogenetically diverse reductive dehalogenase-homologous genes in deep subseafloor sedimentary metagenomes.</title>
        <authorList>
            <person name="Kawai M."/>
            <person name="Futagami T."/>
            <person name="Toyoda A."/>
            <person name="Takaki Y."/>
            <person name="Nishi S."/>
            <person name="Hori S."/>
            <person name="Arai W."/>
            <person name="Tsubouchi T."/>
            <person name="Morono Y."/>
            <person name="Uchiyama I."/>
            <person name="Ito T."/>
            <person name="Fujiyama A."/>
            <person name="Inagaki F."/>
            <person name="Takami H."/>
        </authorList>
    </citation>
    <scope>NUCLEOTIDE SEQUENCE</scope>
    <source>
        <strain evidence="19">Expedition CK06-06</strain>
    </source>
</reference>
<dbReference type="PROSITE" id="PS50857">
    <property type="entry name" value="COX2_CUA"/>
    <property type="match status" value="1"/>
</dbReference>
<keyword evidence="10 15" id="KW-1133">Transmembrane helix</keyword>
<dbReference type="SUPFAM" id="SSF81464">
    <property type="entry name" value="Cytochrome c oxidase subunit II-like, transmembrane region"/>
    <property type="match status" value="1"/>
</dbReference>
<dbReference type="InterPro" id="IPR036257">
    <property type="entry name" value="Cyt_c_oxidase_su2_TM_sf"/>
</dbReference>
<evidence type="ECO:0000256" key="7">
    <source>
        <dbReference type="ARBA" id="ARBA00022723"/>
    </source>
</evidence>
<feature type="non-terminal residue" evidence="19">
    <location>
        <position position="245"/>
    </location>
</feature>
<dbReference type="GO" id="GO:0016020">
    <property type="term" value="C:membrane"/>
    <property type="evidence" value="ECO:0007669"/>
    <property type="project" value="UniProtKB-SubCell"/>
</dbReference>
<dbReference type="GO" id="GO:0004129">
    <property type="term" value="F:cytochrome-c oxidase activity"/>
    <property type="evidence" value="ECO:0007669"/>
    <property type="project" value="UniProtKB-EC"/>
</dbReference>
<dbReference type="CDD" id="cd13915">
    <property type="entry name" value="CuRO_HCO_II_like_2"/>
    <property type="match status" value="1"/>
</dbReference>
<dbReference type="GO" id="GO:0005507">
    <property type="term" value="F:copper ion binding"/>
    <property type="evidence" value="ECO:0007669"/>
    <property type="project" value="InterPro"/>
</dbReference>
<dbReference type="AlphaFoldDB" id="X0S2H7"/>
<protein>
    <recommendedName>
        <fullName evidence="3">cytochrome-c oxidase</fullName>
        <ecNumber evidence="3">7.1.1.9</ecNumber>
    </recommendedName>
    <alternativeName>
        <fullName evidence="14">Cytochrome c oxidase polypeptide II</fullName>
    </alternativeName>
</protein>
<evidence type="ECO:0000256" key="11">
    <source>
        <dbReference type="ARBA" id="ARBA00023004"/>
    </source>
</evidence>
<organism evidence="19">
    <name type="scientific">marine sediment metagenome</name>
    <dbReference type="NCBI Taxonomy" id="412755"/>
    <lineage>
        <taxon>unclassified sequences</taxon>
        <taxon>metagenomes</taxon>
        <taxon>ecological metagenomes</taxon>
    </lineage>
</organism>
<evidence type="ECO:0000256" key="9">
    <source>
        <dbReference type="ARBA" id="ARBA00022982"/>
    </source>
</evidence>
<feature type="non-terminal residue" evidence="19">
    <location>
        <position position="1"/>
    </location>
</feature>
<evidence type="ECO:0000256" key="3">
    <source>
        <dbReference type="ARBA" id="ARBA00012949"/>
    </source>
</evidence>
<dbReference type="Pfam" id="PF00116">
    <property type="entry name" value="COX2"/>
    <property type="match status" value="1"/>
</dbReference>
<dbReference type="Pfam" id="PF02790">
    <property type="entry name" value="COX2_TM"/>
    <property type="match status" value="1"/>
</dbReference>
<dbReference type="SUPFAM" id="SSF49503">
    <property type="entry name" value="Cupredoxins"/>
    <property type="match status" value="1"/>
</dbReference>
<evidence type="ECO:0000313" key="19">
    <source>
        <dbReference type="EMBL" id="GAF75254.1"/>
    </source>
</evidence>
<dbReference type="PANTHER" id="PTHR22888">
    <property type="entry name" value="CYTOCHROME C OXIDASE, SUBUNIT II"/>
    <property type="match status" value="1"/>
</dbReference>
<dbReference type="PROSITE" id="PS50999">
    <property type="entry name" value="COX2_TM"/>
    <property type="match status" value="1"/>
</dbReference>
<feature type="domain" description="Cytochrome oxidase subunit II copper A binding" evidence="16">
    <location>
        <begin position="64"/>
        <end position="174"/>
    </location>
</feature>
<keyword evidence="5" id="KW-0679">Respiratory chain</keyword>
<gene>
    <name evidence="19" type="ORF">S01H1_03186</name>
</gene>
<feature type="domain" description="Cytochrome c" evidence="18">
    <location>
        <begin position="183"/>
        <end position="245"/>
    </location>
</feature>
<evidence type="ECO:0000256" key="5">
    <source>
        <dbReference type="ARBA" id="ARBA00022660"/>
    </source>
</evidence>
<evidence type="ECO:0000259" key="16">
    <source>
        <dbReference type="PROSITE" id="PS50857"/>
    </source>
</evidence>
<dbReference type="GO" id="GO:0020037">
    <property type="term" value="F:heme binding"/>
    <property type="evidence" value="ECO:0007669"/>
    <property type="project" value="InterPro"/>
</dbReference>
<dbReference type="InterPro" id="IPR002429">
    <property type="entry name" value="CcO_II-like_C"/>
</dbReference>
<keyword evidence="6 15" id="KW-0812">Transmembrane</keyword>
<keyword evidence="9" id="KW-0249">Electron transport</keyword>
<dbReference type="PROSITE" id="PS00078">
    <property type="entry name" value="COX2"/>
    <property type="match status" value="1"/>
</dbReference>
<dbReference type="PROSITE" id="PS51007">
    <property type="entry name" value="CYTC"/>
    <property type="match status" value="1"/>
</dbReference>
<sequence>FILIVVVMVIFVIKYRRREGQQAEVSPSHNTALEITWTVIPVIIVIVIFFFGFKGFLDMATPPANAYEILVEGQKWKWSFNYPNGYVDENLHVPVDRPVRLVMSSADVIHSLYVPAFRIKMDVVPGRYSKVWFEATEPGEYDLFCAEYCGTSHSDMLAHVIVHPPGEFEIWLEKASNFLETMTPVDAGRKLFQVRGCQQCHSMDGSSKTGPTMLGVFGRTENMADGATVTVDENYIRESILEPNA</sequence>
<keyword evidence="4" id="KW-0813">Transport</keyword>
<dbReference type="NCBIfam" id="TIGR02866">
    <property type="entry name" value="CoxB"/>
    <property type="match status" value="1"/>
</dbReference>
<dbReference type="InterPro" id="IPR008972">
    <property type="entry name" value="Cupredoxin"/>
</dbReference>
<accession>X0S2H7</accession>
<dbReference type="InterPro" id="IPR045187">
    <property type="entry name" value="CcO_II"/>
</dbReference>
<evidence type="ECO:0000256" key="1">
    <source>
        <dbReference type="ARBA" id="ARBA00004141"/>
    </source>
</evidence>
<name>X0S2H7_9ZZZZ</name>
<feature type="domain" description="Cytochrome oxidase subunit II transmembrane region profile" evidence="17">
    <location>
        <begin position="1"/>
        <end position="63"/>
    </location>
</feature>
<keyword evidence="7" id="KW-0479">Metal-binding</keyword>
<dbReference type="Gene3D" id="1.10.287.90">
    <property type="match status" value="1"/>
</dbReference>
<evidence type="ECO:0000259" key="18">
    <source>
        <dbReference type="PROSITE" id="PS51007"/>
    </source>
</evidence>
<dbReference type="GO" id="GO:0016491">
    <property type="term" value="F:oxidoreductase activity"/>
    <property type="evidence" value="ECO:0007669"/>
    <property type="project" value="InterPro"/>
</dbReference>
<dbReference type="InterPro" id="IPR001505">
    <property type="entry name" value="Copper_CuA"/>
</dbReference>
<dbReference type="InterPro" id="IPR009056">
    <property type="entry name" value="Cyt_c-like_dom"/>
</dbReference>
<keyword evidence="13 15" id="KW-0472">Membrane</keyword>
<evidence type="ECO:0000256" key="8">
    <source>
        <dbReference type="ARBA" id="ARBA00022967"/>
    </source>
</evidence>
<dbReference type="Gene3D" id="2.60.40.420">
    <property type="entry name" value="Cupredoxins - blue copper proteins"/>
    <property type="match status" value="1"/>
</dbReference>
<dbReference type="EC" id="7.1.1.9" evidence="3"/>
<evidence type="ECO:0000256" key="14">
    <source>
        <dbReference type="ARBA" id="ARBA00031389"/>
    </source>
</evidence>
<keyword evidence="8" id="KW-1278">Translocase</keyword>
<keyword evidence="12" id="KW-0186">Copper</keyword>
<dbReference type="Pfam" id="PF00034">
    <property type="entry name" value="Cytochrom_C"/>
    <property type="match status" value="1"/>
</dbReference>
<dbReference type="GO" id="GO:0042773">
    <property type="term" value="P:ATP synthesis coupled electron transport"/>
    <property type="evidence" value="ECO:0007669"/>
    <property type="project" value="TreeGrafter"/>
</dbReference>
<evidence type="ECO:0000256" key="15">
    <source>
        <dbReference type="SAM" id="Phobius"/>
    </source>
</evidence>
<evidence type="ECO:0000256" key="2">
    <source>
        <dbReference type="ARBA" id="ARBA00007866"/>
    </source>
</evidence>
<evidence type="ECO:0000256" key="12">
    <source>
        <dbReference type="ARBA" id="ARBA00023008"/>
    </source>
</evidence>
<evidence type="ECO:0000256" key="10">
    <source>
        <dbReference type="ARBA" id="ARBA00022989"/>
    </source>
</evidence>
<evidence type="ECO:0000256" key="13">
    <source>
        <dbReference type="ARBA" id="ARBA00023136"/>
    </source>
</evidence>
<evidence type="ECO:0000259" key="17">
    <source>
        <dbReference type="PROSITE" id="PS50999"/>
    </source>
</evidence>
<comment type="caution">
    <text evidence="19">The sequence shown here is derived from an EMBL/GenBank/DDBJ whole genome shotgun (WGS) entry which is preliminary data.</text>
</comment>
<evidence type="ECO:0000256" key="6">
    <source>
        <dbReference type="ARBA" id="ARBA00022692"/>
    </source>
</evidence>
<dbReference type="InterPro" id="IPR011759">
    <property type="entry name" value="Cyt_c_oxidase_su2_TM_dom"/>
</dbReference>
<comment type="subcellular location">
    <subcellularLocation>
        <location evidence="1">Membrane</location>
        <topology evidence="1">Multi-pass membrane protein</topology>
    </subcellularLocation>
</comment>
<proteinExistence type="inferred from homology"/>
<comment type="similarity">
    <text evidence="2">Belongs to the cytochrome c oxidase subunit 2 family.</text>
</comment>
<evidence type="ECO:0000256" key="4">
    <source>
        <dbReference type="ARBA" id="ARBA00022448"/>
    </source>
</evidence>
<dbReference type="EMBL" id="BARS01001701">
    <property type="protein sequence ID" value="GAF75254.1"/>
    <property type="molecule type" value="Genomic_DNA"/>
</dbReference>
<dbReference type="PANTHER" id="PTHR22888:SF9">
    <property type="entry name" value="CYTOCHROME C OXIDASE SUBUNIT 2"/>
    <property type="match status" value="1"/>
</dbReference>
<keyword evidence="11" id="KW-0408">Iron</keyword>
<dbReference type="InterPro" id="IPR014222">
    <property type="entry name" value="Cyt_c_oxidase_su2"/>
</dbReference>
<feature type="transmembrane region" description="Helical" evidence="15">
    <location>
        <begin position="35"/>
        <end position="53"/>
    </location>
</feature>